<dbReference type="Proteomes" id="UP000018888">
    <property type="component" value="Unassembled WGS sequence"/>
</dbReference>
<evidence type="ECO:0000313" key="2">
    <source>
        <dbReference type="Proteomes" id="UP000018888"/>
    </source>
</evidence>
<keyword evidence="2" id="KW-1185">Reference proteome</keyword>
<reference evidence="1 2" key="2">
    <citation type="journal article" date="2018" name="New Phytol.">
        <title>High intraspecific genome diversity in the model arbuscular mycorrhizal symbiont Rhizophagus irregularis.</title>
        <authorList>
            <person name="Chen E.C.H."/>
            <person name="Morin E."/>
            <person name="Beaudet D."/>
            <person name="Noel J."/>
            <person name="Yildirir G."/>
            <person name="Ndikumana S."/>
            <person name="Charron P."/>
            <person name="St-Onge C."/>
            <person name="Giorgi J."/>
            <person name="Kruger M."/>
            <person name="Marton T."/>
            <person name="Ropars J."/>
            <person name="Grigoriev I.V."/>
            <person name="Hainaut M."/>
            <person name="Henrissat B."/>
            <person name="Roux C."/>
            <person name="Martin F."/>
            <person name="Corradi N."/>
        </authorList>
    </citation>
    <scope>NUCLEOTIDE SEQUENCE [LARGE SCALE GENOMIC DNA]</scope>
    <source>
        <strain evidence="1 2">DAOM 197198</strain>
    </source>
</reference>
<evidence type="ECO:0000313" key="1">
    <source>
        <dbReference type="EMBL" id="POG75292.1"/>
    </source>
</evidence>
<comment type="caution">
    <text evidence="1">The sequence shown here is derived from an EMBL/GenBank/DDBJ whole genome shotgun (WGS) entry which is preliminary data.</text>
</comment>
<organism evidence="1 2">
    <name type="scientific">Rhizophagus irregularis (strain DAOM 181602 / DAOM 197198 / MUCL 43194)</name>
    <name type="common">Arbuscular mycorrhizal fungus</name>
    <name type="synonym">Glomus intraradices</name>
    <dbReference type="NCBI Taxonomy" id="747089"/>
    <lineage>
        <taxon>Eukaryota</taxon>
        <taxon>Fungi</taxon>
        <taxon>Fungi incertae sedis</taxon>
        <taxon>Mucoromycota</taxon>
        <taxon>Glomeromycotina</taxon>
        <taxon>Glomeromycetes</taxon>
        <taxon>Glomerales</taxon>
        <taxon>Glomeraceae</taxon>
        <taxon>Rhizophagus</taxon>
    </lineage>
</organism>
<accession>A0A2P4QCE1</accession>
<dbReference type="AlphaFoldDB" id="A0A2P4QCE1"/>
<sequence length="100" mass="12000">MEQEIFKYKDIIYNVILIFPENDARWKNYIGRELDGGHKSSYDDTLKENKYIEVYGCVEDLSLESGRSKILKVEDTKYLESLLKEKVDYYLWELQSEMEL</sequence>
<proteinExistence type="predicted"/>
<dbReference type="EMBL" id="AUPC02000062">
    <property type="protein sequence ID" value="POG75292.1"/>
    <property type="molecule type" value="Genomic_DNA"/>
</dbReference>
<protein>
    <submittedName>
        <fullName evidence="1">Uncharacterized protein</fullName>
    </submittedName>
</protein>
<reference evidence="1 2" key="1">
    <citation type="journal article" date="2013" name="Proc. Natl. Acad. Sci. U.S.A.">
        <title>Genome of an arbuscular mycorrhizal fungus provides insight into the oldest plant symbiosis.</title>
        <authorList>
            <person name="Tisserant E."/>
            <person name="Malbreil M."/>
            <person name="Kuo A."/>
            <person name="Kohler A."/>
            <person name="Symeonidi A."/>
            <person name="Balestrini R."/>
            <person name="Charron P."/>
            <person name="Duensing N."/>
            <person name="Frei Dit Frey N."/>
            <person name="Gianinazzi-Pearson V."/>
            <person name="Gilbert L.B."/>
            <person name="Handa Y."/>
            <person name="Herr J.R."/>
            <person name="Hijri M."/>
            <person name="Koul R."/>
            <person name="Kawaguchi M."/>
            <person name="Krajinski F."/>
            <person name="Lammers P.J."/>
            <person name="Masclaux F.G."/>
            <person name="Murat C."/>
            <person name="Morin E."/>
            <person name="Ndikumana S."/>
            <person name="Pagni M."/>
            <person name="Petitpierre D."/>
            <person name="Requena N."/>
            <person name="Rosikiewicz P."/>
            <person name="Riley R."/>
            <person name="Saito K."/>
            <person name="San Clemente H."/>
            <person name="Shapiro H."/>
            <person name="van Tuinen D."/>
            <person name="Becard G."/>
            <person name="Bonfante P."/>
            <person name="Paszkowski U."/>
            <person name="Shachar-Hill Y.Y."/>
            <person name="Tuskan G.A."/>
            <person name="Young P.W."/>
            <person name="Sanders I.R."/>
            <person name="Henrissat B."/>
            <person name="Rensing S.A."/>
            <person name="Grigoriev I.V."/>
            <person name="Corradi N."/>
            <person name="Roux C."/>
            <person name="Martin F."/>
        </authorList>
    </citation>
    <scope>NUCLEOTIDE SEQUENCE [LARGE SCALE GENOMIC DNA]</scope>
    <source>
        <strain evidence="1 2">DAOM 197198</strain>
    </source>
</reference>
<gene>
    <name evidence="1" type="ORF">GLOIN_2v1770340</name>
</gene>
<name>A0A2P4QCE1_RHIID</name>
<dbReference type="VEuPathDB" id="FungiDB:RhiirFUN_021848"/>